<protein>
    <submittedName>
        <fullName evidence="2">Uncharacterized protein</fullName>
    </submittedName>
</protein>
<proteinExistence type="predicted"/>
<dbReference type="EMBL" id="KZ678423">
    <property type="protein sequence ID" value="PSR88918.1"/>
    <property type="molecule type" value="Genomic_DNA"/>
</dbReference>
<dbReference type="OrthoDB" id="5426165at2759"/>
<keyword evidence="1" id="KW-1133">Transmembrane helix</keyword>
<accession>A0A2T3AAR2</accession>
<dbReference type="InParanoid" id="A0A2T3AAR2"/>
<keyword evidence="1" id="KW-0472">Membrane</keyword>
<sequence>MAKGTFFTSWQLWEEMTFVLAMGIVIVFCVGLAKLWLDTRQMRKLEQIDTEKQARLAQMRRTGLAASRKPRITGHDSPFGVKALESGIEVEGIWIAR</sequence>
<gene>
    <name evidence="2" type="ORF">BD289DRAFT_366524</name>
</gene>
<evidence type="ECO:0000313" key="2">
    <source>
        <dbReference type="EMBL" id="PSR88918.1"/>
    </source>
</evidence>
<organism evidence="2 3">
    <name type="scientific">Coniella lustricola</name>
    <dbReference type="NCBI Taxonomy" id="2025994"/>
    <lineage>
        <taxon>Eukaryota</taxon>
        <taxon>Fungi</taxon>
        <taxon>Dikarya</taxon>
        <taxon>Ascomycota</taxon>
        <taxon>Pezizomycotina</taxon>
        <taxon>Sordariomycetes</taxon>
        <taxon>Sordariomycetidae</taxon>
        <taxon>Diaporthales</taxon>
        <taxon>Schizoparmaceae</taxon>
        <taxon>Coniella</taxon>
    </lineage>
</organism>
<dbReference type="AlphaFoldDB" id="A0A2T3AAR2"/>
<dbReference type="STRING" id="2025994.A0A2T3AAR2"/>
<dbReference type="Proteomes" id="UP000241462">
    <property type="component" value="Unassembled WGS sequence"/>
</dbReference>
<name>A0A2T3AAR2_9PEZI</name>
<feature type="transmembrane region" description="Helical" evidence="1">
    <location>
        <begin position="16"/>
        <end position="37"/>
    </location>
</feature>
<feature type="non-terminal residue" evidence="2">
    <location>
        <position position="97"/>
    </location>
</feature>
<keyword evidence="3" id="KW-1185">Reference proteome</keyword>
<evidence type="ECO:0000256" key="1">
    <source>
        <dbReference type="SAM" id="Phobius"/>
    </source>
</evidence>
<evidence type="ECO:0000313" key="3">
    <source>
        <dbReference type="Proteomes" id="UP000241462"/>
    </source>
</evidence>
<dbReference type="PANTHER" id="PTHR40623:SF2">
    <property type="entry name" value="INTEGRAL MEMBRANE PROTEIN"/>
    <property type="match status" value="1"/>
</dbReference>
<reference evidence="2 3" key="1">
    <citation type="journal article" date="2018" name="Mycol. Prog.">
        <title>Coniella lustricola, a new species from submerged detritus.</title>
        <authorList>
            <person name="Raudabaugh D.B."/>
            <person name="Iturriaga T."/>
            <person name="Carver A."/>
            <person name="Mondo S."/>
            <person name="Pangilinan J."/>
            <person name="Lipzen A."/>
            <person name="He G."/>
            <person name="Amirebrahimi M."/>
            <person name="Grigoriev I.V."/>
            <person name="Miller A.N."/>
        </authorList>
    </citation>
    <scope>NUCLEOTIDE SEQUENCE [LARGE SCALE GENOMIC DNA]</scope>
    <source>
        <strain evidence="2 3">B22-T-1</strain>
    </source>
</reference>
<dbReference type="PANTHER" id="PTHR40623">
    <property type="entry name" value="INTEGRAL MEMBRANE PROTEIN"/>
    <property type="match status" value="1"/>
</dbReference>
<keyword evidence="1" id="KW-0812">Transmembrane</keyword>